<protein>
    <submittedName>
        <fullName evidence="1">Uncharacterized protein</fullName>
    </submittedName>
</protein>
<gene>
    <name evidence="1" type="ORF">GFSPODELE1_LOCUS6022</name>
</gene>
<accession>A0ABP1DJA4</accession>
<reference evidence="2" key="1">
    <citation type="submission" date="2024-04" db="EMBL/GenBank/DDBJ databases">
        <authorList>
            <person name="Shaw F."/>
            <person name="Minotto A."/>
        </authorList>
    </citation>
    <scope>NUCLEOTIDE SEQUENCE [LARGE SCALE GENOMIC DNA]</scope>
</reference>
<keyword evidence="2" id="KW-1185">Reference proteome</keyword>
<proteinExistence type="predicted"/>
<name>A0ABP1DJA4_9APHY</name>
<evidence type="ECO:0000313" key="2">
    <source>
        <dbReference type="Proteomes" id="UP001497453"/>
    </source>
</evidence>
<evidence type="ECO:0000313" key="1">
    <source>
        <dbReference type="EMBL" id="CAL1706749.1"/>
    </source>
</evidence>
<organism evidence="1 2">
    <name type="scientific">Somion occarium</name>
    <dbReference type="NCBI Taxonomy" id="3059160"/>
    <lineage>
        <taxon>Eukaryota</taxon>
        <taxon>Fungi</taxon>
        <taxon>Dikarya</taxon>
        <taxon>Basidiomycota</taxon>
        <taxon>Agaricomycotina</taxon>
        <taxon>Agaricomycetes</taxon>
        <taxon>Polyporales</taxon>
        <taxon>Cerrenaceae</taxon>
        <taxon>Somion</taxon>
    </lineage>
</organism>
<dbReference type="Proteomes" id="UP001497453">
    <property type="component" value="Chromosome 4"/>
</dbReference>
<sequence length="102" mass="11419">MNEGFSGRAFRLLSSASSSVERDQRVVTAGILTDTETHMKFLFVTVFCTCTELSVSRFLPSLSSTLDIQDQRHYSTMWFLGQYSPALLSGGTQNKRDWPSDA</sequence>
<dbReference type="EMBL" id="OZ037947">
    <property type="protein sequence ID" value="CAL1706749.1"/>
    <property type="molecule type" value="Genomic_DNA"/>
</dbReference>